<organism evidence="2 3">
    <name type="scientific">Mucilaginibacter corticis</name>
    <dbReference type="NCBI Taxonomy" id="2597670"/>
    <lineage>
        <taxon>Bacteria</taxon>
        <taxon>Pseudomonadati</taxon>
        <taxon>Bacteroidota</taxon>
        <taxon>Sphingobacteriia</taxon>
        <taxon>Sphingobacteriales</taxon>
        <taxon>Sphingobacteriaceae</taxon>
        <taxon>Mucilaginibacter</taxon>
    </lineage>
</organism>
<evidence type="ECO:0000313" key="3">
    <source>
        <dbReference type="Proteomes" id="UP000318733"/>
    </source>
</evidence>
<dbReference type="RefSeq" id="WP_144249748.1">
    <property type="nucleotide sequence ID" value="NZ_VLPK01000003.1"/>
</dbReference>
<dbReference type="EMBL" id="VLPK01000003">
    <property type="protein sequence ID" value="TSJ39711.1"/>
    <property type="molecule type" value="Genomic_DNA"/>
</dbReference>
<reference evidence="2 3" key="1">
    <citation type="submission" date="2019-07" db="EMBL/GenBank/DDBJ databases">
        <authorList>
            <person name="Huq M.A."/>
        </authorList>
    </citation>
    <scope>NUCLEOTIDE SEQUENCE [LARGE SCALE GENOMIC DNA]</scope>
    <source>
        <strain evidence="2 3">MAH-19</strain>
    </source>
</reference>
<dbReference type="AlphaFoldDB" id="A0A556MIH0"/>
<keyword evidence="1" id="KW-0472">Membrane</keyword>
<evidence type="ECO:0000256" key="1">
    <source>
        <dbReference type="SAM" id="Phobius"/>
    </source>
</evidence>
<comment type="caution">
    <text evidence="2">The sequence shown here is derived from an EMBL/GenBank/DDBJ whole genome shotgun (WGS) entry which is preliminary data.</text>
</comment>
<name>A0A556MIH0_9SPHI</name>
<dbReference type="Proteomes" id="UP000318733">
    <property type="component" value="Unassembled WGS sequence"/>
</dbReference>
<accession>A0A556MIH0</accession>
<feature type="transmembrane region" description="Helical" evidence="1">
    <location>
        <begin position="45"/>
        <end position="65"/>
    </location>
</feature>
<dbReference type="OrthoDB" id="796951at2"/>
<evidence type="ECO:0000313" key="2">
    <source>
        <dbReference type="EMBL" id="TSJ39711.1"/>
    </source>
</evidence>
<keyword evidence="1" id="KW-0812">Transmembrane</keyword>
<proteinExistence type="predicted"/>
<keyword evidence="1" id="KW-1133">Transmembrane helix</keyword>
<sequence>MWTKIRSDRDPKDTVFSEIRKEFKPYFDKVKTTTFTLLRRFPKSVFACMVILIVVSIVLAFNNFIHQVAPSKPVGITAPFQDGFDKILEAGTRLKETIRLKKVVDSISAKKQLNTTDSIRLIRTLDSLRHIYPSFK</sequence>
<keyword evidence="3" id="KW-1185">Reference proteome</keyword>
<gene>
    <name evidence="2" type="ORF">FO440_18410</name>
</gene>
<protein>
    <submittedName>
        <fullName evidence="2">Uncharacterized protein</fullName>
    </submittedName>
</protein>